<feature type="region of interest" description="Disordered" evidence="9">
    <location>
        <begin position="1301"/>
        <end position="1344"/>
    </location>
</feature>
<feature type="compositionally biased region" description="Low complexity" evidence="9">
    <location>
        <begin position="51"/>
        <end position="62"/>
    </location>
</feature>
<feature type="transmembrane region" description="Helical" evidence="10">
    <location>
        <begin position="809"/>
        <end position="828"/>
    </location>
</feature>
<feature type="transmembrane region" description="Helical" evidence="10">
    <location>
        <begin position="295"/>
        <end position="315"/>
    </location>
</feature>
<dbReference type="EMBL" id="CAMPGE010008660">
    <property type="protein sequence ID" value="CAI2367549.1"/>
    <property type="molecule type" value="Genomic_DNA"/>
</dbReference>
<dbReference type="GO" id="GO:0044877">
    <property type="term" value="F:protein-containing complex binding"/>
    <property type="evidence" value="ECO:0007669"/>
    <property type="project" value="TreeGrafter"/>
</dbReference>
<dbReference type="SUPFAM" id="SSF51206">
    <property type="entry name" value="cAMP-binding domain-like"/>
    <property type="match status" value="2"/>
</dbReference>
<dbReference type="InterPro" id="IPR018488">
    <property type="entry name" value="cNMP-bd_CS"/>
</dbReference>
<feature type="transmembrane region" description="Helical" evidence="10">
    <location>
        <begin position="931"/>
        <end position="950"/>
    </location>
</feature>
<dbReference type="PANTHER" id="PTHR45638:SF11">
    <property type="entry name" value="CYCLIC NUCLEOTIDE-GATED CATION CHANNEL SUBUNIT A"/>
    <property type="match status" value="1"/>
</dbReference>
<feature type="domain" description="Cyclic nucleotide-binding" evidence="11">
    <location>
        <begin position="526"/>
        <end position="626"/>
    </location>
</feature>
<evidence type="ECO:0000259" key="11">
    <source>
        <dbReference type="PROSITE" id="PS50042"/>
    </source>
</evidence>
<feature type="domain" description="Cyclic nucleotide-binding" evidence="11">
    <location>
        <begin position="1059"/>
        <end position="1176"/>
    </location>
</feature>
<feature type="compositionally biased region" description="Polar residues" evidence="9">
    <location>
        <begin position="1191"/>
        <end position="1225"/>
    </location>
</feature>
<feature type="region of interest" description="Disordered" evidence="9">
    <location>
        <begin position="1272"/>
        <end position="1291"/>
    </location>
</feature>
<feature type="compositionally biased region" description="Basic and acidic residues" evidence="9">
    <location>
        <begin position="41"/>
        <end position="50"/>
    </location>
</feature>
<evidence type="ECO:0000256" key="5">
    <source>
        <dbReference type="ARBA" id="ARBA00023065"/>
    </source>
</evidence>
<evidence type="ECO:0000256" key="6">
    <source>
        <dbReference type="ARBA" id="ARBA00023136"/>
    </source>
</evidence>
<evidence type="ECO:0000256" key="3">
    <source>
        <dbReference type="ARBA" id="ARBA00022692"/>
    </source>
</evidence>
<dbReference type="InterPro" id="IPR014710">
    <property type="entry name" value="RmlC-like_jellyroll"/>
</dbReference>
<comment type="subcellular location">
    <subcellularLocation>
        <location evidence="1">Membrane</location>
        <topology evidence="1">Multi-pass membrane protein</topology>
    </subcellularLocation>
</comment>
<dbReference type="InterPro" id="IPR050866">
    <property type="entry name" value="CNG_cation_channel"/>
</dbReference>
<dbReference type="PROSITE" id="PS00888">
    <property type="entry name" value="CNMP_BINDING_1"/>
    <property type="match status" value="1"/>
</dbReference>
<protein>
    <recommendedName>
        <fullName evidence="11">Cyclic nucleotide-binding domain-containing protein</fullName>
    </recommendedName>
</protein>
<reference evidence="12" key="1">
    <citation type="submission" date="2023-07" db="EMBL/GenBank/DDBJ databases">
        <authorList>
            <consortium name="AG Swart"/>
            <person name="Singh M."/>
            <person name="Singh A."/>
            <person name="Seah K."/>
            <person name="Emmerich C."/>
        </authorList>
    </citation>
    <scope>NUCLEOTIDE SEQUENCE</scope>
    <source>
        <strain evidence="12">DP1</strain>
    </source>
</reference>
<dbReference type="CDD" id="cd00038">
    <property type="entry name" value="CAP_ED"/>
    <property type="match status" value="2"/>
</dbReference>
<gene>
    <name evidence="12" type="ORF">ECRASSUSDP1_LOCUS8836</name>
</gene>
<feature type="transmembrane region" description="Helical" evidence="10">
    <location>
        <begin position="206"/>
        <end position="227"/>
    </location>
</feature>
<feature type="transmembrane region" description="Helical" evidence="10">
    <location>
        <begin position="421"/>
        <end position="444"/>
    </location>
</feature>
<evidence type="ECO:0000256" key="10">
    <source>
        <dbReference type="SAM" id="Phobius"/>
    </source>
</evidence>
<dbReference type="Gene3D" id="2.60.120.10">
    <property type="entry name" value="Jelly Rolls"/>
    <property type="match status" value="2"/>
</dbReference>
<feature type="compositionally biased region" description="Basic and acidic residues" evidence="9">
    <location>
        <begin position="1322"/>
        <end position="1332"/>
    </location>
</feature>
<dbReference type="InterPro" id="IPR005821">
    <property type="entry name" value="Ion_trans_dom"/>
</dbReference>
<evidence type="ECO:0000313" key="12">
    <source>
        <dbReference type="EMBL" id="CAI2367549.1"/>
    </source>
</evidence>
<proteinExistence type="predicted"/>
<dbReference type="Pfam" id="PF00520">
    <property type="entry name" value="Ion_trans"/>
    <property type="match status" value="2"/>
</dbReference>
<evidence type="ECO:0000313" key="13">
    <source>
        <dbReference type="Proteomes" id="UP001295684"/>
    </source>
</evidence>
<feature type="compositionally biased region" description="Acidic residues" evidence="9">
    <location>
        <begin position="28"/>
        <end position="40"/>
    </location>
</feature>
<dbReference type="InterPro" id="IPR018490">
    <property type="entry name" value="cNMP-bd_dom_sf"/>
</dbReference>
<sequence length="1495" mass="172806">MEPGERRKKFLHFEAASEAIQLQKAANDDSDPFPEIEIEEEKNPILRSMDEISSSSQDYSSDSSEEEKEFHIRDAQDKPRYRKSKVRRSILKSQYLTNKRQSRGSKYLGSRKNSKNLNKNFEIKAGPEGRLPIRRPSNADILLKQNIFNEQKSNLSVLSRVKNQILHPDKREEKGELDYIAVDENRDKEDLNSFLSRSLLTNKFQLVWAFILFIAHTYNLVVLFYYLGIPDFPQDVMLGLQNFFEFILIIDIALRFLIKSFTFEVWESMWLLHDYFAFSSKLGFILTVISSFPFMFLVSCSTSNLAVQSSFWVACMRIPKIIRIREVNKIFSNYSRAEKSRSGSSSFFVAAYSLFLATHIIGCIWLIVGRLDPDEDNWQKMDNFDQNPRNVQQYIEACFFTVATMTGLGYGNVVPTTDLEIFVIIFIMVTGASIYANFFANFIVTMNNRNAKTIEKMKKHDQAKNFGNELNLPEIIMMKIRYYYNELSINYGDIYDRYSNLKELPTSLSTELSCFLNSNLIKSVKMFQFSHPMFILSVARAMMPKICMANDFVLELGNIAEEMLFIKKGVVEILATDNQTIIAYLTEGSYFGEIGLLLTGVRTVSVRAKTLCIFFMIDKDGILKILERFPEQKAFLKSVGRQRLQTTNPEDLKDDEEAEINNLLANQSLLEDINNEIKLDEESKFSKIQSMANLSMQIKNYKKRKDVKLPWNVTKHYPILDKFIVIPFSLLFYIWAIMTITACAYVLFIVPFSISYEYHFDAWLIPIDVIFQIILAFDIFITMKTALNKKFEISVDLKEIAIDYMDTRIFFDILAVFPLDYILMIFGVNQQTVAWVRILRILKLYKPFDYIKIWRKHSNVKIALFTLFLLSILFVIISHLMGCIYFYIGRHEDGGENRYDGQSLFKNTLDRDFLILQPVVEMSIFEQYVHFFYLSACTMGAVMYGDMIPLTPLEQIFTFGAMFTARIYLAFLYAEAAAYLSSVNSAYSSRLKVKSTIGKNPELNALSFDMKKRVYNYHEILGNNFKGVTESQVLNDLPESIEKQIKDNLFKDLIRNITLFPKDDTSAIAALIWRLDLHLLSNGEYVIKDGEIADCMYFIIRGKVEVIKSGVTLAVLEQGAHFGEMALAEGKPTTRAASARCITSCSVGSLSIKNFNILCEFYPIFKSKIQEEVSKRKEDLKKKTENLKEGSPSSIKKTKTLMHSSNNLFRNKSRTSNKGSRQSAYEVSDADGHNVIKRERLSVFDAPSVSKSKKSSFRSEDRVHIERIKSQVNQLLDNEENSKNNNDQVDESQAPLVIQENPNIPDGKVIANPRIYDDGDEESHQSDADSKKCSKGSESSLERKKNKLEGETEVKISIGKFRFIREILQYVSWTRLFEVIVLLFVLYNLIFIPLQGAYRIEYSPALIVMEIFTIIVYSFEIYMLFLKHKELKIEIHDQENNIEESDRHIQDFNAMKKSLKMIRFRIFLSIVSIMPLTIIFQFCDLDEPLLIIFYL</sequence>
<evidence type="ECO:0000256" key="4">
    <source>
        <dbReference type="ARBA" id="ARBA00022989"/>
    </source>
</evidence>
<dbReference type="SUPFAM" id="SSF81324">
    <property type="entry name" value="Voltage-gated potassium channels"/>
    <property type="match status" value="3"/>
</dbReference>
<dbReference type="GO" id="GO:0016020">
    <property type="term" value="C:membrane"/>
    <property type="evidence" value="ECO:0007669"/>
    <property type="project" value="UniProtKB-SubCell"/>
</dbReference>
<comment type="caution">
    <text evidence="12">The sequence shown here is derived from an EMBL/GenBank/DDBJ whole genome shotgun (WGS) entry which is preliminary data.</text>
</comment>
<evidence type="ECO:0000256" key="2">
    <source>
        <dbReference type="ARBA" id="ARBA00022448"/>
    </source>
</evidence>
<feature type="transmembrane region" description="Helical" evidence="10">
    <location>
        <begin position="862"/>
        <end position="888"/>
    </location>
</feature>
<evidence type="ECO:0000256" key="7">
    <source>
        <dbReference type="ARBA" id="ARBA00023286"/>
    </source>
</evidence>
<feature type="transmembrane region" description="Helical" evidence="10">
    <location>
        <begin position="762"/>
        <end position="781"/>
    </location>
</feature>
<feature type="transmembrane region" description="Helical" evidence="10">
    <location>
        <begin position="1464"/>
        <end position="1482"/>
    </location>
</feature>
<evidence type="ECO:0000256" key="8">
    <source>
        <dbReference type="ARBA" id="ARBA00023303"/>
    </source>
</evidence>
<feature type="transmembrane region" description="Helical" evidence="10">
    <location>
        <begin position="956"/>
        <end position="980"/>
    </location>
</feature>
<evidence type="ECO:0000256" key="9">
    <source>
        <dbReference type="SAM" id="MobiDB-lite"/>
    </source>
</evidence>
<feature type="region of interest" description="Disordered" evidence="9">
    <location>
        <begin position="1183"/>
        <end position="1231"/>
    </location>
</feature>
<keyword evidence="5" id="KW-0406">Ion transport</keyword>
<dbReference type="PROSITE" id="PS50042">
    <property type="entry name" value="CNMP_BINDING_3"/>
    <property type="match status" value="2"/>
</dbReference>
<dbReference type="Proteomes" id="UP001295684">
    <property type="component" value="Unassembled WGS sequence"/>
</dbReference>
<dbReference type="Gene3D" id="1.10.287.70">
    <property type="match status" value="2"/>
</dbReference>
<accession>A0AAD1ULF2</accession>
<dbReference type="InterPro" id="IPR000595">
    <property type="entry name" value="cNMP-bd_dom"/>
</dbReference>
<dbReference type="SMART" id="SM00100">
    <property type="entry name" value="cNMP"/>
    <property type="match status" value="2"/>
</dbReference>
<feature type="transmembrane region" description="Helical" evidence="10">
    <location>
        <begin position="1402"/>
        <end position="1425"/>
    </location>
</feature>
<evidence type="ECO:0000256" key="1">
    <source>
        <dbReference type="ARBA" id="ARBA00004141"/>
    </source>
</evidence>
<name>A0AAD1ULF2_EUPCR</name>
<feature type="compositionally biased region" description="Basic and acidic residues" evidence="9">
    <location>
        <begin position="68"/>
        <end position="79"/>
    </location>
</feature>
<feature type="transmembrane region" description="Helical" evidence="10">
    <location>
        <begin position="346"/>
        <end position="368"/>
    </location>
</feature>
<dbReference type="Pfam" id="PF00027">
    <property type="entry name" value="cNMP_binding"/>
    <property type="match status" value="2"/>
</dbReference>
<keyword evidence="13" id="KW-1185">Reference proteome</keyword>
<dbReference type="GO" id="GO:0005221">
    <property type="term" value="F:intracellularly cyclic nucleotide-activated monoatomic cation channel activity"/>
    <property type="evidence" value="ECO:0007669"/>
    <property type="project" value="InterPro"/>
</dbReference>
<feature type="transmembrane region" description="Helical" evidence="10">
    <location>
        <begin position="723"/>
        <end position="750"/>
    </location>
</feature>
<feature type="transmembrane region" description="Helical" evidence="10">
    <location>
        <begin position="239"/>
        <end position="258"/>
    </location>
</feature>
<keyword evidence="6 10" id="KW-0472">Membrane</keyword>
<feature type="region of interest" description="Disordered" evidence="9">
    <location>
        <begin position="23"/>
        <end position="113"/>
    </location>
</feature>
<keyword evidence="3 10" id="KW-0812">Transmembrane</keyword>
<keyword evidence="8" id="KW-0407">Ion channel</keyword>
<dbReference type="PROSITE" id="PS00889">
    <property type="entry name" value="CNMP_BINDING_2"/>
    <property type="match status" value="1"/>
</dbReference>
<organism evidence="12 13">
    <name type="scientific">Euplotes crassus</name>
    <dbReference type="NCBI Taxonomy" id="5936"/>
    <lineage>
        <taxon>Eukaryota</taxon>
        <taxon>Sar</taxon>
        <taxon>Alveolata</taxon>
        <taxon>Ciliophora</taxon>
        <taxon>Intramacronucleata</taxon>
        <taxon>Spirotrichea</taxon>
        <taxon>Hypotrichia</taxon>
        <taxon>Euplotida</taxon>
        <taxon>Euplotidae</taxon>
        <taxon>Moneuplotes</taxon>
    </lineage>
</organism>
<keyword evidence="7" id="KW-1071">Ligand-gated ion channel</keyword>
<dbReference type="PANTHER" id="PTHR45638">
    <property type="entry name" value="CYCLIC NUCLEOTIDE-GATED CATION CHANNEL SUBUNIT A"/>
    <property type="match status" value="1"/>
</dbReference>
<feature type="compositionally biased region" description="Basic residues" evidence="9">
    <location>
        <begin position="80"/>
        <end position="90"/>
    </location>
</feature>
<keyword evidence="4 10" id="KW-1133">Transmembrane helix</keyword>
<feature type="transmembrane region" description="Helical" evidence="10">
    <location>
        <begin position="1370"/>
        <end position="1390"/>
    </location>
</feature>
<keyword evidence="2" id="KW-0813">Transport</keyword>